<dbReference type="InterPro" id="IPR037523">
    <property type="entry name" value="VOC_core"/>
</dbReference>
<accession>A0A517Q3K1</accession>
<proteinExistence type="predicted"/>
<dbReference type="Proteomes" id="UP000315647">
    <property type="component" value="Chromosome"/>
</dbReference>
<dbReference type="InterPro" id="IPR029068">
    <property type="entry name" value="Glyas_Bleomycin-R_OHBP_Dase"/>
</dbReference>
<feature type="domain" description="VOC" evidence="1">
    <location>
        <begin position="7"/>
        <end position="128"/>
    </location>
</feature>
<evidence type="ECO:0000313" key="3">
    <source>
        <dbReference type="Proteomes" id="UP000315647"/>
    </source>
</evidence>
<dbReference type="Pfam" id="PF00903">
    <property type="entry name" value="Glyoxalase"/>
    <property type="match status" value="1"/>
</dbReference>
<name>A0A517Q3K1_9PLAN</name>
<evidence type="ECO:0000313" key="2">
    <source>
        <dbReference type="EMBL" id="QDT26181.1"/>
    </source>
</evidence>
<dbReference type="Gene3D" id="3.10.180.10">
    <property type="entry name" value="2,3-Dihydroxybiphenyl 1,2-Dioxygenase, domain 1"/>
    <property type="match status" value="1"/>
</dbReference>
<organism evidence="2 3">
    <name type="scientific">Gimesia panareensis</name>
    <dbReference type="NCBI Taxonomy" id="2527978"/>
    <lineage>
        <taxon>Bacteria</taxon>
        <taxon>Pseudomonadati</taxon>
        <taxon>Planctomycetota</taxon>
        <taxon>Planctomycetia</taxon>
        <taxon>Planctomycetales</taxon>
        <taxon>Planctomycetaceae</taxon>
        <taxon>Gimesia</taxon>
    </lineage>
</organism>
<dbReference type="PROSITE" id="PS51819">
    <property type="entry name" value="VOC"/>
    <property type="match status" value="1"/>
</dbReference>
<reference evidence="2 3" key="1">
    <citation type="submission" date="2019-03" db="EMBL/GenBank/DDBJ databases">
        <title>Deep-cultivation of Planctomycetes and their phenomic and genomic characterization uncovers novel biology.</title>
        <authorList>
            <person name="Wiegand S."/>
            <person name="Jogler M."/>
            <person name="Boedeker C."/>
            <person name="Pinto D."/>
            <person name="Vollmers J."/>
            <person name="Rivas-Marin E."/>
            <person name="Kohn T."/>
            <person name="Peeters S.H."/>
            <person name="Heuer A."/>
            <person name="Rast P."/>
            <person name="Oberbeckmann S."/>
            <person name="Bunk B."/>
            <person name="Jeske O."/>
            <person name="Meyerdierks A."/>
            <person name="Storesund J.E."/>
            <person name="Kallscheuer N."/>
            <person name="Luecker S."/>
            <person name="Lage O.M."/>
            <person name="Pohl T."/>
            <person name="Merkel B.J."/>
            <person name="Hornburger P."/>
            <person name="Mueller R.-W."/>
            <person name="Bruemmer F."/>
            <person name="Labrenz M."/>
            <person name="Spormann A.M."/>
            <person name="Op den Camp H."/>
            <person name="Overmann J."/>
            <person name="Amann R."/>
            <person name="Jetten M.S.M."/>
            <person name="Mascher T."/>
            <person name="Medema M.H."/>
            <person name="Devos D.P."/>
            <person name="Kaster A.-K."/>
            <person name="Ovreas L."/>
            <person name="Rohde M."/>
            <person name="Galperin M.Y."/>
            <person name="Jogler C."/>
        </authorList>
    </citation>
    <scope>NUCLEOTIDE SEQUENCE [LARGE SCALE GENOMIC DNA]</scope>
    <source>
        <strain evidence="2 3">Enr10</strain>
    </source>
</reference>
<evidence type="ECO:0000259" key="1">
    <source>
        <dbReference type="PROSITE" id="PS51819"/>
    </source>
</evidence>
<dbReference type="InterPro" id="IPR004360">
    <property type="entry name" value="Glyas_Fos-R_dOase_dom"/>
</dbReference>
<sequence>MSSRPTAIQELVPLLFVDDVTHSVAFYQDLLGFELTLKWEPEGKLSWCRLERGSAALMLQQACPDEDGTVEERCKGVGFFFLCDDAQAMYDELLGKGLDLEPPQVAFYGMNQLFLKDPDGYELCFQNQVAAPATS</sequence>
<keyword evidence="3" id="KW-1185">Reference proteome</keyword>
<dbReference type="SUPFAM" id="SSF54593">
    <property type="entry name" value="Glyoxalase/Bleomycin resistance protein/Dihydroxybiphenyl dioxygenase"/>
    <property type="match status" value="1"/>
</dbReference>
<dbReference type="RefSeq" id="WP_145448554.1">
    <property type="nucleotide sequence ID" value="NZ_CP037421.1"/>
</dbReference>
<gene>
    <name evidence="2" type="ORF">Enr10x_14820</name>
</gene>
<dbReference type="EMBL" id="CP037421">
    <property type="protein sequence ID" value="QDT26181.1"/>
    <property type="molecule type" value="Genomic_DNA"/>
</dbReference>
<protein>
    <submittedName>
        <fullName evidence="2">Glyoxalase-like domain protein</fullName>
    </submittedName>
</protein>
<dbReference type="AlphaFoldDB" id="A0A517Q3K1"/>